<gene>
    <name evidence="2" type="ORF">FISHEDRAFT_60637</name>
</gene>
<feature type="region of interest" description="Disordered" evidence="1">
    <location>
        <begin position="80"/>
        <end position="210"/>
    </location>
</feature>
<dbReference type="OrthoDB" id="2755229at2759"/>
<evidence type="ECO:0000313" key="2">
    <source>
        <dbReference type="EMBL" id="KIY46164.1"/>
    </source>
</evidence>
<organism evidence="2 3">
    <name type="scientific">Fistulina hepatica ATCC 64428</name>
    <dbReference type="NCBI Taxonomy" id="1128425"/>
    <lineage>
        <taxon>Eukaryota</taxon>
        <taxon>Fungi</taxon>
        <taxon>Dikarya</taxon>
        <taxon>Basidiomycota</taxon>
        <taxon>Agaricomycotina</taxon>
        <taxon>Agaricomycetes</taxon>
        <taxon>Agaricomycetidae</taxon>
        <taxon>Agaricales</taxon>
        <taxon>Fistulinaceae</taxon>
        <taxon>Fistulina</taxon>
    </lineage>
</organism>
<protein>
    <submittedName>
        <fullName evidence="2">Uncharacterized protein</fullName>
    </submittedName>
</protein>
<reference evidence="2 3" key="1">
    <citation type="journal article" date="2015" name="Fungal Genet. Biol.">
        <title>Evolution of novel wood decay mechanisms in Agaricales revealed by the genome sequences of Fistulina hepatica and Cylindrobasidium torrendii.</title>
        <authorList>
            <person name="Floudas D."/>
            <person name="Held B.W."/>
            <person name="Riley R."/>
            <person name="Nagy L.G."/>
            <person name="Koehler G."/>
            <person name="Ransdell A.S."/>
            <person name="Younus H."/>
            <person name="Chow J."/>
            <person name="Chiniquy J."/>
            <person name="Lipzen A."/>
            <person name="Tritt A."/>
            <person name="Sun H."/>
            <person name="Haridas S."/>
            <person name="LaButti K."/>
            <person name="Ohm R.A."/>
            <person name="Kues U."/>
            <person name="Blanchette R.A."/>
            <person name="Grigoriev I.V."/>
            <person name="Minto R.E."/>
            <person name="Hibbett D.S."/>
        </authorList>
    </citation>
    <scope>NUCLEOTIDE SEQUENCE [LARGE SCALE GENOMIC DNA]</scope>
    <source>
        <strain evidence="2 3">ATCC 64428</strain>
    </source>
</reference>
<dbReference type="AlphaFoldDB" id="A0A0D7A711"/>
<sequence>MDSTHFDIDTALLPVTASPRTTRSLKKQKNTAEDHAGKEVAFEVHVGGAAETPSDPQGMATKRKVSAPLAIYANPAGADPFAILPPQPTATPPPDLASPPQTPTPMLQAAMGEGMLPPPEEAIDQDEGVPGHQDGVNAGSVVHEPAASEAAPPSPMDTQGDGQAPPAGGEQEAEPAGTPMLLPGSFTNEVNPHFLDTSSNPPPPPMNGASNVPLNNGPFPVHVIRKEQLLMHMEQSQRAIVEATPDAYAAIVPLGAGLAFGINHATFAQEAEKVIKALAEAVDDDPSLIRVVAPSDMPPALGNAPPFMYPWTYIVRGMGQNTRRAALSKELLVSNKVAAFRVWSILIWATQLLMSPGTAVRDAPADMAAALARLKEVAESNAEFSNIIEQATGQRADWVGLSPLERMRLVTATWQLHFATATCDYNHPPVAHYQLHAPPLTPEHARNDELEGEFIRIMRNMFKFVDVDLFAMHCVKVFDPCAMCKDTSHATLDCPLPRTNLWYGPKIEDLPAQPKDQLPRIPLKSSNRARTKPKRGFPPARGRGGARVSVESKVQKAFAQCHALPKYGSAAPRIRE</sequence>
<feature type="compositionally biased region" description="Pro residues" evidence="1">
    <location>
        <begin position="83"/>
        <end position="103"/>
    </location>
</feature>
<evidence type="ECO:0000256" key="1">
    <source>
        <dbReference type="SAM" id="MobiDB-lite"/>
    </source>
</evidence>
<feature type="region of interest" description="Disordered" evidence="1">
    <location>
        <begin position="510"/>
        <end position="548"/>
    </location>
</feature>
<name>A0A0D7A711_9AGAR</name>
<proteinExistence type="predicted"/>
<dbReference type="EMBL" id="KN882043">
    <property type="protein sequence ID" value="KIY46164.1"/>
    <property type="molecule type" value="Genomic_DNA"/>
</dbReference>
<evidence type="ECO:0000313" key="3">
    <source>
        <dbReference type="Proteomes" id="UP000054144"/>
    </source>
</evidence>
<accession>A0A0D7A711</accession>
<keyword evidence="3" id="KW-1185">Reference proteome</keyword>
<dbReference type="Proteomes" id="UP000054144">
    <property type="component" value="Unassembled WGS sequence"/>
</dbReference>